<dbReference type="Proteomes" id="UP000812844">
    <property type="component" value="Unassembled WGS sequence"/>
</dbReference>
<evidence type="ECO:0000256" key="7">
    <source>
        <dbReference type="RuleBase" id="RU003942"/>
    </source>
</evidence>
<name>A0ABS6WA84_9BIFI</name>
<dbReference type="Pfam" id="PF00893">
    <property type="entry name" value="Multi_Drug_Res"/>
    <property type="match status" value="1"/>
</dbReference>
<evidence type="ECO:0000256" key="3">
    <source>
        <dbReference type="ARBA" id="ARBA00022475"/>
    </source>
</evidence>
<keyword evidence="10" id="KW-1185">Reference proteome</keyword>
<evidence type="ECO:0000313" key="10">
    <source>
        <dbReference type="Proteomes" id="UP000812844"/>
    </source>
</evidence>
<protein>
    <submittedName>
        <fullName evidence="9">Multidrug efflux SMR transporter</fullName>
    </submittedName>
</protein>
<evidence type="ECO:0000313" key="9">
    <source>
        <dbReference type="EMBL" id="MBW3083389.1"/>
    </source>
</evidence>
<evidence type="ECO:0000256" key="5">
    <source>
        <dbReference type="ARBA" id="ARBA00022989"/>
    </source>
</evidence>
<evidence type="ECO:0000256" key="4">
    <source>
        <dbReference type="ARBA" id="ARBA00022692"/>
    </source>
</evidence>
<evidence type="ECO:0000256" key="1">
    <source>
        <dbReference type="ARBA" id="ARBA00004651"/>
    </source>
</evidence>
<dbReference type="PANTHER" id="PTHR30561">
    <property type="entry name" value="SMR FAMILY PROTON-DEPENDENT DRUG EFFLUX TRANSPORTER SUGE"/>
    <property type="match status" value="1"/>
</dbReference>
<comment type="caution">
    <text evidence="9">The sequence shown here is derived from an EMBL/GenBank/DDBJ whole genome shotgun (WGS) entry which is preliminary data.</text>
</comment>
<feature type="transmembrane region" description="Helical" evidence="8">
    <location>
        <begin position="34"/>
        <end position="51"/>
    </location>
</feature>
<gene>
    <name evidence="9" type="ORF">KIH73_08445</name>
</gene>
<comment type="similarity">
    <text evidence="7">Belongs to the drug/metabolite transporter (DMT) superfamily. Small multidrug resistance (SMR) (TC 2.A.7.1) family.</text>
</comment>
<dbReference type="EMBL" id="JAHBBD010000020">
    <property type="protein sequence ID" value="MBW3083389.1"/>
    <property type="molecule type" value="Genomic_DNA"/>
</dbReference>
<dbReference type="InterPro" id="IPR000390">
    <property type="entry name" value="Small_drug/metabolite_transptr"/>
</dbReference>
<keyword evidence="6 8" id="KW-0472">Membrane</keyword>
<keyword evidence="2" id="KW-0813">Transport</keyword>
<comment type="subcellular location">
    <subcellularLocation>
        <location evidence="1 7">Cell membrane</location>
        <topology evidence="1 7">Multi-pass membrane protein</topology>
    </subcellularLocation>
</comment>
<accession>A0ABS6WA84</accession>
<keyword evidence="3" id="KW-1003">Cell membrane</keyword>
<evidence type="ECO:0000256" key="2">
    <source>
        <dbReference type="ARBA" id="ARBA00022448"/>
    </source>
</evidence>
<reference evidence="9 10" key="1">
    <citation type="submission" date="2021-05" db="EMBL/GenBank/DDBJ databases">
        <title>Phylogenetic classification of ten novel species belonging to the genus Bifidobacterium comprising B. colchicus sp. nov., B. abeli sp. nov., B. bicoloris sp. nov., B. guerezis sp. nov., B. rosaliae sp. nov., B. santillanensis sp. nov., B. argentati sp. nov., B. amazzoni sp. nov., B. pluviali sp. nov., and B. pinnaculum sp. nov.</title>
        <authorList>
            <person name="Lugli G.A."/>
            <person name="Ruiz Garcia L."/>
            <person name="Margolles A."/>
            <person name="Ventura M."/>
        </authorList>
    </citation>
    <scope>NUCLEOTIDE SEQUENCE [LARGE SCALE GENOMIC DNA]</scope>
    <source>
        <strain evidence="9 10">6T3</strain>
    </source>
</reference>
<feature type="transmembrane region" description="Helical" evidence="8">
    <location>
        <begin position="58"/>
        <end position="77"/>
    </location>
</feature>
<sequence length="105" mass="11046">MMSWIVLIVSGVFESVWAIALDHIEGLGRPLPIVLFVVGLVASMAGLAFAMRDISAGTAYSIWVAIGASITVCYGMLTGAESFSWVKVLLLMGLIGCVIGLKLVS</sequence>
<evidence type="ECO:0000256" key="8">
    <source>
        <dbReference type="SAM" id="Phobius"/>
    </source>
</evidence>
<feature type="transmembrane region" description="Helical" evidence="8">
    <location>
        <begin position="83"/>
        <end position="104"/>
    </location>
</feature>
<organism evidence="9 10">
    <name type="scientific">Bifidobacterium phasiani</name>
    <dbReference type="NCBI Taxonomy" id="2834431"/>
    <lineage>
        <taxon>Bacteria</taxon>
        <taxon>Bacillati</taxon>
        <taxon>Actinomycetota</taxon>
        <taxon>Actinomycetes</taxon>
        <taxon>Bifidobacteriales</taxon>
        <taxon>Bifidobacteriaceae</taxon>
        <taxon>Bifidobacterium</taxon>
    </lineage>
</organism>
<keyword evidence="4 7" id="KW-0812">Transmembrane</keyword>
<dbReference type="PANTHER" id="PTHR30561:SF0">
    <property type="entry name" value="GUANIDINIUM EXPORTER"/>
    <property type="match status" value="1"/>
</dbReference>
<dbReference type="InterPro" id="IPR045324">
    <property type="entry name" value="Small_multidrug_res"/>
</dbReference>
<keyword evidence="5 8" id="KW-1133">Transmembrane helix</keyword>
<proteinExistence type="inferred from homology"/>
<evidence type="ECO:0000256" key="6">
    <source>
        <dbReference type="ARBA" id="ARBA00023136"/>
    </source>
</evidence>